<dbReference type="InterPro" id="IPR022123">
    <property type="entry name" value="DUF3658"/>
</dbReference>
<dbReference type="AlphaFoldDB" id="A0A4R2KW19"/>
<dbReference type="OrthoDB" id="343110at2"/>
<protein>
    <submittedName>
        <fullName evidence="3">Uncharacterized protein DUF1835</fullName>
    </submittedName>
</protein>
<accession>A0A4R2KW19</accession>
<evidence type="ECO:0000313" key="3">
    <source>
        <dbReference type="EMBL" id="TCO74428.1"/>
    </source>
</evidence>
<dbReference type="InterPro" id="IPR014973">
    <property type="entry name" value="DUF1835"/>
</dbReference>
<dbReference type="Pfam" id="PF12395">
    <property type="entry name" value="DUF3658"/>
    <property type="match status" value="1"/>
</dbReference>
<gene>
    <name evidence="3" type="ORF">EV214_11374</name>
</gene>
<reference evidence="3 4" key="1">
    <citation type="submission" date="2019-03" db="EMBL/GenBank/DDBJ databases">
        <title>Genomic Encyclopedia of Type Strains, Phase IV (KMG-IV): sequencing the most valuable type-strain genomes for metagenomic binning, comparative biology and taxonomic classification.</title>
        <authorList>
            <person name="Goeker M."/>
        </authorList>
    </citation>
    <scope>NUCLEOTIDE SEQUENCE [LARGE SCALE GENOMIC DNA]</scope>
    <source>
        <strain evidence="3 4">DSM 102940</strain>
    </source>
</reference>
<comment type="caution">
    <text evidence="3">The sequence shown here is derived from an EMBL/GenBank/DDBJ whole genome shotgun (WGS) entry which is preliminary data.</text>
</comment>
<dbReference type="RefSeq" id="WP_132245559.1">
    <property type="nucleotide sequence ID" value="NZ_SLWV01000013.1"/>
</dbReference>
<keyword evidence="4" id="KW-1185">Reference proteome</keyword>
<organism evidence="3 4">
    <name type="scientific">Marinisporobacter balticus</name>
    <dbReference type="NCBI Taxonomy" id="2018667"/>
    <lineage>
        <taxon>Bacteria</taxon>
        <taxon>Bacillati</taxon>
        <taxon>Bacillota</taxon>
        <taxon>Clostridia</taxon>
        <taxon>Peptostreptococcales</taxon>
        <taxon>Thermotaleaceae</taxon>
        <taxon>Marinisporobacter</taxon>
    </lineage>
</organism>
<sequence>MKIHHIVAGLSAEGLLKYSIKKDNSEWYGQVIGIPDDFSVGPICYLGREVYDQRKRWLMDTLKITGALDDWEELQELYSAMIEKLNQINNKDKIVVWCGPNSIEVILFYQLCYKFRENSIFKVSLCELEEHKNIHISLTGQCEPEHILNLTSQIRPITDEEKIYCVKELKRLINENKMVRILEDDRVASKEEEFYDELILENAKKSYLKAPRVIGGTMGKSKYPVGDTFIDYRLRKLIDQGKLILRGNKESAMRFIEVKLP</sequence>
<evidence type="ECO:0000259" key="1">
    <source>
        <dbReference type="Pfam" id="PF08874"/>
    </source>
</evidence>
<proteinExistence type="predicted"/>
<evidence type="ECO:0000313" key="4">
    <source>
        <dbReference type="Proteomes" id="UP000294919"/>
    </source>
</evidence>
<evidence type="ECO:0000259" key="2">
    <source>
        <dbReference type="Pfam" id="PF12395"/>
    </source>
</evidence>
<name>A0A4R2KW19_9FIRM</name>
<feature type="domain" description="DUF3658" evidence="2">
    <location>
        <begin position="153"/>
        <end position="252"/>
    </location>
</feature>
<dbReference type="Pfam" id="PF08874">
    <property type="entry name" value="DUF1835"/>
    <property type="match status" value="1"/>
</dbReference>
<dbReference type="Proteomes" id="UP000294919">
    <property type="component" value="Unassembled WGS sequence"/>
</dbReference>
<feature type="domain" description="DUF1835" evidence="1">
    <location>
        <begin position="5"/>
        <end position="119"/>
    </location>
</feature>
<dbReference type="EMBL" id="SLWV01000013">
    <property type="protein sequence ID" value="TCO74428.1"/>
    <property type="molecule type" value="Genomic_DNA"/>
</dbReference>